<accession>A0A836MSA3</accession>
<proteinExistence type="predicted"/>
<keyword evidence="2" id="KW-1185">Reference proteome</keyword>
<comment type="caution">
    <text evidence="1">The sequence shown here is derived from an EMBL/GenBank/DDBJ whole genome shotgun (WGS) entry which is preliminary data.</text>
</comment>
<gene>
    <name evidence="1" type="ORF">SALWKB29_0629</name>
</gene>
<protein>
    <submittedName>
        <fullName evidence="1">Uncharacterized protein</fullName>
    </submittedName>
</protein>
<dbReference type="Proteomes" id="UP000027170">
    <property type="component" value="Unassembled WGS sequence"/>
</dbReference>
<reference evidence="1 2" key="1">
    <citation type="submission" date="2014-03" db="EMBL/GenBank/DDBJ databases">
        <title>The genomes of two eusocial bee gut symbionts.</title>
        <authorList>
            <person name="Kwong W.K."/>
            <person name="Engel P."/>
            <person name="Koch H."/>
            <person name="Moran N.A."/>
        </authorList>
    </citation>
    <scope>NUCLEOTIDE SEQUENCE [LARGE SCALE GENOMIC DNA]</scope>
    <source>
        <strain evidence="2">wkB29</strain>
    </source>
</reference>
<sequence length="63" mass="7258">MRAWFMKNRCYELLIRTIQIAIAIVTLKNKSINVNICIFILIEVIAGDWSGLSQFLLICMVIV</sequence>
<name>A0A836MSA3_9NEIS</name>
<dbReference type="AlphaFoldDB" id="A0A836MSA3"/>
<evidence type="ECO:0000313" key="2">
    <source>
        <dbReference type="Proteomes" id="UP000027170"/>
    </source>
</evidence>
<dbReference type="EMBL" id="JFZV01000002">
    <property type="protein sequence ID" value="KDN15525.1"/>
    <property type="molecule type" value="Genomic_DNA"/>
</dbReference>
<evidence type="ECO:0000313" key="1">
    <source>
        <dbReference type="EMBL" id="KDN15525.1"/>
    </source>
</evidence>
<organism evidence="1 2">
    <name type="scientific">Snodgrassella communis</name>
    <dbReference type="NCBI Taxonomy" id="2946699"/>
    <lineage>
        <taxon>Bacteria</taxon>
        <taxon>Pseudomonadati</taxon>
        <taxon>Pseudomonadota</taxon>
        <taxon>Betaproteobacteria</taxon>
        <taxon>Neisseriales</taxon>
        <taxon>Neisseriaceae</taxon>
        <taxon>Snodgrassella</taxon>
    </lineage>
</organism>